<name>A0A241XRN4_PSEAI</name>
<gene>
    <name evidence="1" type="ORF">CAZ10_10025</name>
</gene>
<dbReference type="EMBL" id="NFFZ01000004">
    <property type="protein sequence ID" value="OTI63162.1"/>
    <property type="molecule type" value="Genomic_DNA"/>
</dbReference>
<dbReference type="AlphaFoldDB" id="A0A241XRN4"/>
<accession>A0A241XRN4</accession>
<dbReference type="Proteomes" id="UP000194857">
    <property type="component" value="Unassembled WGS sequence"/>
</dbReference>
<proteinExistence type="predicted"/>
<evidence type="ECO:0000313" key="1">
    <source>
        <dbReference type="EMBL" id="OTI63162.1"/>
    </source>
</evidence>
<sequence>MSDLDAKDTFQHGQPTAQASSALLNAVEVLLRVDAIGIRTSSKFNESMESLRSAYEEQQNAAPSNWPKALDVGRFGDMSKAAHLRVGLDADNDVYVSVYDEEGGAVVEFNTSFSGGGKSPRTREALIALMIAIEEDNAAEPSRDWWARRLQPPK</sequence>
<protein>
    <submittedName>
        <fullName evidence="1">Uncharacterized protein</fullName>
    </submittedName>
</protein>
<comment type="caution">
    <text evidence="1">The sequence shown here is derived from an EMBL/GenBank/DDBJ whole genome shotgun (WGS) entry which is preliminary data.</text>
</comment>
<dbReference type="RefSeq" id="WP_065327526.1">
    <property type="nucleotide sequence ID" value="NZ_NFFZ01000004.1"/>
</dbReference>
<evidence type="ECO:0000313" key="2">
    <source>
        <dbReference type="Proteomes" id="UP000194857"/>
    </source>
</evidence>
<reference evidence="1 2" key="1">
    <citation type="submission" date="2017-05" db="EMBL/GenBank/DDBJ databases">
        <authorList>
            <person name="Song R."/>
            <person name="Chenine A.L."/>
            <person name="Ruprecht R.M."/>
        </authorList>
    </citation>
    <scope>NUCLEOTIDE SEQUENCE [LARGE SCALE GENOMIC DNA]</scope>
    <source>
        <strain evidence="1 2">S567_C10_BS</strain>
    </source>
</reference>
<organism evidence="1 2">
    <name type="scientific">Pseudomonas aeruginosa</name>
    <dbReference type="NCBI Taxonomy" id="287"/>
    <lineage>
        <taxon>Bacteria</taxon>
        <taxon>Pseudomonadati</taxon>
        <taxon>Pseudomonadota</taxon>
        <taxon>Gammaproteobacteria</taxon>
        <taxon>Pseudomonadales</taxon>
        <taxon>Pseudomonadaceae</taxon>
        <taxon>Pseudomonas</taxon>
    </lineage>
</organism>